<dbReference type="EMBL" id="AAEW02000003">
    <property type="protein sequence ID" value="EAT16724.1"/>
    <property type="molecule type" value="Genomic_DNA"/>
</dbReference>
<dbReference type="InterPro" id="IPR052363">
    <property type="entry name" value="LPS_export_LptC"/>
</dbReference>
<accession>Q1K307</accession>
<reference evidence="7" key="2">
    <citation type="submission" date="2006-05" db="EMBL/GenBank/DDBJ databases">
        <title>Sequencing of the draft genome and assembly of Desulfuromonas acetoxidans DSM 684.</title>
        <authorList>
            <consortium name="US DOE Joint Genome Institute (JGI-PGF)"/>
            <person name="Copeland A."/>
            <person name="Lucas S."/>
            <person name="Lapidus A."/>
            <person name="Barry K."/>
            <person name="Detter J.C."/>
            <person name="Glavina del Rio T."/>
            <person name="Hammon N."/>
            <person name="Israni S."/>
            <person name="Dalin E."/>
            <person name="Tice H."/>
            <person name="Bruce D."/>
            <person name="Pitluck S."/>
            <person name="Richardson P."/>
        </authorList>
    </citation>
    <scope>NUCLEOTIDE SEQUENCE [LARGE SCALE GENOMIC DNA]</scope>
    <source>
        <strain evidence="7">DSM 684</strain>
    </source>
</reference>
<dbReference type="InterPro" id="IPR026265">
    <property type="entry name" value="LptC"/>
</dbReference>
<keyword evidence="8" id="KW-1185">Reference proteome</keyword>
<proteinExistence type="predicted"/>
<dbReference type="Pfam" id="PF06835">
    <property type="entry name" value="LptC"/>
    <property type="match status" value="1"/>
</dbReference>
<name>Q1K307_DESA6</name>
<dbReference type="RefSeq" id="WP_005998135.1">
    <property type="nucleotide sequence ID" value="NZ_AAEW02000003.1"/>
</dbReference>
<evidence type="ECO:0000256" key="1">
    <source>
        <dbReference type="ARBA" id="ARBA00022475"/>
    </source>
</evidence>
<dbReference type="Proteomes" id="UP000005695">
    <property type="component" value="Unassembled WGS sequence"/>
</dbReference>
<dbReference type="Gene3D" id="2.60.450.10">
    <property type="entry name" value="Lipopolysaccharide (LPS) transport protein A like domain"/>
    <property type="match status" value="1"/>
</dbReference>
<dbReference type="PANTHER" id="PTHR37481">
    <property type="entry name" value="LIPOPOLYSACCHARIDE EXPORT SYSTEM PROTEIN LPTC"/>
    <property type="match status" value="1"/>
</dbReference>
<evidence type="ECO:0000256" key="6">
    <source>
        <dbReference type="SAM" id="Phobius"/>
    </source>
</evidence>
<keyword evidence="2" id="KW-0997">Cell inner membrane</keyword>
<gene>
    <name evidence="7" type="ORF">Dace_1976</name>
</gene>
<dbReference type="AlphaFoldDB" id="Q1K307"/>
<evidence type="ECO:0000256" key="4">
    <source>
        <dbReference type="ARBA" id="ARBA00022989"/>
    </source>
</evidence>
<dbReference type="GO" id="GO:0017089">
    <property type="term" value="F:glycolipid transfer activity"/>
    <property type="evidence" value="ECO:0007669"/>
    <property type="project" value="TreeGrafter"/>
</dbReference>
<reference evidence="7" key="1">
    <citation type="submission" date="2006-05" db="EMBL/GenBank/DDBJ databases">
        <title>Annotation of the draft genome assembly of Desulfuromonas acetoxidans DSM 684.</title>
        <authorList>
            <consortium name="US DOE Joint Genome Institute (JGI-ORNL)"/>
            <person name="Larimer F."/>
            <person name="Land M."/>
            <person name="Hauser L."/>
        </authorList>
    </citation>
    <scope>NUCLEOTIDE SEQUENCE [LARGE SCALE GENOMIC DNA]</scope>
    <source>
        <strain evidence="7">DSM 684</strain>
    </source>
</reference>
<dbReference type="GO" id="GO:0005886">
    <property type="term" value="C:plasma membrane"/>
    <property type="evidence" value="ECO:0007669"/>
    <property type="project" value="InterPro"/>
</dbReference>
<evidence type="ECO:0000256" key="3">
    <source>
        <dbReference type="ARBA" id="ARBA00022692"/>
    </source>
</evidence>
<feature type="transmembrane region" description="Helical" evidence="6">
    <location>
        <begin position="12"/>
        <end position="29"/>
    </location>
</feature>
<keyword evidence="3 6" id="KW-0812">Transmembrane</keyword>
<evidence type="ECO:0000313" key="8">
    <source>
        <dbReference type="Proteomes" id="UP000005695"/>
    </source>
</evidence>
<keyword evidence="5 6" id="KW-0472">Membrane</keyword>
<evidence type="ECO:0000256" key="2">
    <source>
        <dbReference type="ARBA" id="ARBA00022519"/>
    </source>
</evidence>
<sequence>MTRRNTIRRFLVAALLAFCAGLLVLVLYYENLPTSVEIIDDVVMDADVELTTFNYTETVDGAKHWTLTGESAAHDFNQEQTRIDRVMMKLYDQKDMGDVVLTADQGTALLSDQQVNVDGDVVIKSDNGYTLLTERATYYGNRSQSGVIESPVAVTIRSDQLELHGTGLVLDVGLRTMQLNTDVSATFYPEAQKEQP</sequence>
<keyword evidence="1" id="KW-1003">Cell membrane</keyword>
<dbReference type="GO" id="GO:0015221">
    <property type="term" value="F:lipopolysaccharide transmembrane transporter activity"/>
    <property type="evidence" value="ECO:0007669"/>
    <property type="project" value="InterPro"/>
</dbReference>
<dbReference type="PANTHER" id="PTHR37481:SF1">
    <property type="entry name" value="LIPOPOLYSACCHARIDE EXPORT SYSTEM PROTEIN LPTC"/>
    <property type="match status" value="1"/>
</dbReference>
<dbReference type="GO" id="GO:0030288">
    <property type="term" value="C:outer membrane-bounded periplasmic space"/>
    <property type="evidence" value="ECO:0007669"/>
    <property type="project" value="TreeGrafter"/>
</dbReference>
<dbReference type="NCBIfam" id="TIGR04409">
    <property type="entry name" value="LptC_YrbK"/>
    <property type="match status" value="1"/>
</dbReference>
<protein>
    <recommendedName>
        <fullName evidence="9">LPS export ABC transporter periplasmic protein LptC</fullName>
    </recommendedName>
</protein>
<evidence type="ECO:0000313" key="7">
    <source>
        <dbReference type="EMBL" id="EAT16724.1"/>
    </source>
</evidence>
<dbReference type="OrthoDB" id="5397263at2"/>
<comment type="caution">
    <text evidence="7">The sequence shown here is derived from an EMBL/GenBank/DDBJ whole genome shotgun (WGS) entry which is preliminary data.</text>
</comment>
<evidence type="ECO:0000256" key="5">
    <source>
        <dbReference type="ARBA" id="ARBA00023136"/>
    </source>
</evidence>
<keyword evidence="4 6" id="KW-1133">Transmembrane helix</keyword>
<organism evidence="7 8">
    <name type="scientific">Desulfuromonas acetoxidans (strain DSM 684 / 11070)</name>
    <dbReference type="NCBI Taxonomy" id="281689"/>
    <lineage>
        <taxon>Bacteria</taxon>
        <taxon>Pseudomonadati</taxon>
        <taxon>Thermodesulfobacteriota</taxon>
        <taxon>Desulfuromonadia</taxon>
        <taxon>Desulfuromonadales</taxon>
        <taxon>Desulfuromonadaceae</taxon>
        <taxon>Desulfuromonas</taxon>
    </lineage>
</organism>
<evidence type="ECO:0008006" key="9">
    <source>
        <dbReference type="Google" id="ProtNLM"/>
    </source>
</evidence>
<dbReference type="InterPro" id="IPR010664">
    <property type="entry name" value="LipoPS_assembly_LptC-rel"/>
</dbReference>